<dbReference type="NCBIfam" id="TIGR00565">
    <property type="entry name" value="trpE_proteo"/>
    <property type="match status" value="1"/>
</dbReference>
<dbReference type="EC" id="4.1.3.27" evidence="6"/>
<dbReference type="SUPFAM" id="SSF56322">
    <property type="entry name" value="ADC synthase"/>
    <property type="match status" value="1"/>
</dbReference>
<dbReference type="UniPathway" id="UPA00035">
    <property type="reaction ID" value="UER00040"/>
</dbReference>
<keyword evidence="6" id="KW-0057">Aromatic amino acid biosynthesis</keyword>
<feature type="binding site" evidence="7">
    <location>
        <position position="42"/>
    </location>
    <ligand>
        <name>L-tryptophan</name>
        <dbReference type="ChEBI" id="CHEBI:57912"/>
    </ligand>
</feature>
<accession>K2L336</accession>
<evidence type="ECO:0000256" key="2">
    <source>
        <dbReference type="ARBA" id="ARBA00022723"/>
    </source>
</evidence>
<evidence type="ECO:0000256" key="6">
    <source>
        <dbReference type="PIRNR" id="PIRNR001373"/>
    </source>
</evidence>
<dbReference type="PIRSF" id="PIRSF001373">
    <property type="entry name" value="TrpE"/>
    <property type="match status" value="1"/>
</dbReference>
<evidence type="ECO:0000313" key="11">
    <source>
        <dbReference type="EMBL" id="EKE84310.1"/>
    </source>
</evidence>
<dbReference type="GO" id="GO:0000162">
    <property type="term" value="P:L-tryptophan biosynthetic process"/>
    <property type="evidence" value="ECO:0007669"/>
    <property type="project" value="UniProtKB-UniPathway"/>
</dbReference>
<evidence type="ECO:0000256" key="4">
    <source>
        <dbReference type="ARBA" id="ARBA00023239"/>
    </source>
</evidence>
<evidence type="ECO:0000259" key="9">
    <source>
        <dbReference type="Pfam" id="PF00425"/>
    </source>
</evidence>
<keyword evidence="3 8" id="KW-0460">Magnesium</keyword>
<comment type="similarity">
    <text evidence="1 6">Belongs to the anthranilate synthase component I family.</text>
</comment>
<comment type="catalytic activity">
    <reaction evidence="5 6">
        <text>chorismate + L-glutamine = anthranilate + pyruvate + L-glutamate + H(+)</text>
        <dbReference type="Rhea" id="RHEA:21732"/>
        <dbReference type="ChEBI" id="CHEBI:15361"/>
        <dbReference type="ChEBI" id="CHEBI:15378"/>
        <dbReference type="ChEBI" id="CHEBI:16567"/>
        <dbReference type="ChEBI" id="CHEBI:29748"/>
        <dbReference type="ChEBI" id="CHEBI:29985"/>
        <dbReference type="ChEBI" id="CHEBI:58359"/>
        <dbReference type="EC" id="4.1.3.27"/>
    </reaction>
</comment>
<name>K2L336_9GAMM</name>
<dbReference type="PANTHER" id="PTHR11236">
    <property type="entry name" value="AMINOBENZOATE/ANTHRANILATE SYNTHASE"/>
    <property type="match status" value="1"/>
</dbReference>
<feature type="domain" description="Chorismate-utilising enzyme C-terminal" evidence="9">
    <location>
        <begin position="258"/>
        <end position="518"/>
    </location>
</feature>
<dbReference type="InterPro" id="IPR006805">
    <property type="entry name" value="Anth_synth_I_N"/>
</dbReference>
<dbReference type="PRINTS" id="PR00095">
    <property type="entry name" value="ANTSNTHASEI"/>
</dbReference>
<dbReference type="GO" id="GO:0046872">
    <property type="term" value="F:metal ion binding"/>
    <property type="evidence" value="ECO:0007669"/>
    <property type="project" value="UniProtKB-KW"/>
</dbReference>
<gene>
    <name evidence="11" type="ORF">A10D4_06461</name>
</gene>
<dbReference type="InterPro" id="IPR005257">
    <property type="entry name" value="Anth_synth_I_TrpE"/>
</dbReference>
<protein>
    <recommendedName>
        <fullName evidence="6">Anthranilate synthase component 1</fullName>
        <ecNumber evidence="6">4.1.3.27</ecNumber>
    </recommendedName>
</protein>
<keyword evidence="2 8" id="KW-0479">Metal-binding</keyword>
<feature type="binding site" evidence="7">
    <location>
        <position position="485"/>
    </location>
    <ligand>
        <name>chorismate</name>
        <dbReference type="ChEBI" id="CHEBI:29748"/>
    </ligand>
</feature>
<evidence type="ECO:0000256" key="3">
    <source>
        <dbReference type="ARBA" id="ARBA00022842"/>
    </source>
</evidence>
<evidence type="ECO:0000256" key="5">
    <source>
        <dbReference type="ARBA" id="ARBA00047683"/>
    </source>
</evidence>
<dbReference type="InterPro" id="IPR015890">
    <property type="entry name" value="Chorismate_C"/>
</dbReference>
<keyword evidence="6 7" id="KW-0028">Amino-acid biosynthesis</keyword>
<dbReference type="Proteomes" id="UP000014115">
    <property type="component" value="Unassembled WGS sequence"/>
</dbReference>
<dbReference type="RefSeq" id="WP_008488460.1">
    <property type="nucleotide sequence ID" value="NZ_AMRG01000006.1"/>
</dbReference>
<feature type="binding site" evidence="8">
    <location>
        <position position="377"/>
    </location>
    <ligand>
        <name>Mg(2+)</name>
        <dbReference type="ChEBI" id="CHEBI:18420"/>
    </ligand>
</feature>
<keyword evidence="6 7" id="KW-0822">Tryptophan biosynthesis</keyword>
<dbReference type="STRING" id="740709.A10D4_06461"/>
<proteinExistence type="inferred from homology"/>
<comment type="cofactor">
    <cofactor evidence="8">
        <name>Mg(2+)</name>
        <dbReference type="ChEBI" id="CHEBI:18420"/>
    </cofactor>
    <text evidence="8">Binds 1 Mg(2+) ion per subunit.</text>
</comment>
<dbReference type="NCBIfam" id="NF010079">
    <property type="entry name" value="PRK13564.1"/>
    <property type="match status" value="1"/>
</dbReference>
<feature type="binding site" evidence="8">
    <location>
        <position position="514"/>
    </location>
    <ligand>
        <name>Mg(2+)</name>
        <dbReference type="ChEBI" id="CHEBI:18420"/>
    </ligand>
</feature>
<reference evidence="11 12" key="1">
    <citation type="journal article" date="2012" name="J. Bacteriol.">
        <title>Genome Sequence of Idiomarina xiamenensis Type Strain 10-D-4.</title>
        <authorList>
            <person name="Lai Q."/>
            <person name="Wang L."/>
            <person name="Wang W."/>
            <person name="Shao Z."/>
        </authorList>
    </citation>
    <scope>NUCLEOTIDE SEQUENCE [LARGE SCALE GENOMIC DNA]</scope>
    <source>
        <strain evidence="11 12">10-D-4</strain>
    </source>
</reference>
<feature type="binding site" evidence="7">
    <location>
        <begin position="307"/>
        <end position="309"/>
    </location>
    <ligand>
        <name>L-tryptophan</name>
        <dbReference type="ChEBI" id="CHEBI:57912"/>
    </ligand>
</feature>
<dbReference type="InterPro" id="IPR019999">
    <property type="entry name" value="Anth_synth_I-like"/>
</dbReference>
<comment type="caution">
    <text evidence="11">The sequence shown here is derived from an EMBL/GenBank/DDBJ whole genome shotgun (WGS) entry which is preliminary data.</text>
</comment>
<dbReference type="eggNOG" id="COG0147">
    <property type="taxonomic scope" value="Bacteria"/>
</dbReference>
<dbReference type="PATRIC" id="fig|740709.3.peg.1318"/>
<evidence type="ECO:0000313" key="12">
    <source>
        <dbReference type="Proteomes" id="UP000014115"/>
    </source>
</evidence>
<evidence type="ECO:0000256" key="1">
    <source>
        <dbReference type="ARBA" id="ARBA00009562"/>
    </source>
</evidence>
<dbReference type="GO" id="GO:0004049">
    <property type="term" value="F:anthranilate synthase activity"/>
    <property type="evidence" value="ECO:0007669"/>
    <property type="project" value="UniProtKB-EC"/>
</dbReference>
<feature type="binding site" evidence="7">
    <location>
        <begin position="499"/>
        <end position="501"/>
    </location>
    <ligand>
        <name>chorismate</name>
        <dbReference type="ChEBI" id="CHEBI:29748"/>
    </ligand>
</feature>
<dbReference type="Pfam" id="PF04715">
    <property type="entry name" value="Anth_synt_I_N"/>
    <property type="match status" value="1"/>
</dbReference>
<evidence type="ECO:0000259" key="10">
    <source>
        <dbReference type="Pfam" id="PF04715"/>
    </source>
</evidence>
<dbReference type="InterPro" id="IPR005801">
    <property type="entry name" value="ADC_synthase"/>
</dbReference>
<keyword evidence="12" id="KW-1185">Reference proteome</keyword>
<feature type="binding site" evidence="7">
    <location>
        <begin position="344"/>
        <end position="345"/>
    </location>
    <ligand>
        <name>chorismate</name>
        <dbReference type="ChEBI" id="CHEBI:29748"/>
    </ligand>
</feature>
<dbReference type="EMBL" id="AMRG01000006">
    <property type="protein sequence ID" value="EKE84310.1"/>
    <property type="molecule type" value="Genomic_DNA"/>
</dbReference>
<evidence type="ECO:0000256" key="8">
    <source>
        <dbReference type="PIRSR" id="PIRSR001373-2"/>
    </source>
</evidence>
<keyword evidence="4 6" id="KW-0456">Lyase</keyword>
<sequence>MKLSKQTGQLYALSVSVPYQPDPMRLYQQLCGDKADTLLLESAEIQSKHSLKSLLMVDAALQLVCREQQVTIRALSANGAQLLPWLAEQLAQPGVVVQQQAQQLLIDYSVVHGNANHDLDEDQRLRALSNLEPLRVLQQRLQQQQQHPLGIFLGGVFAYDLIASFEDLAAVAEGENDCPDYQFYLAETLLIIDHQQQQTELLGSLLSGPQVQEHYQQLSERLGYIAGQAQLPLISASDVAASTSQATSADTVDASPDRATFSAIVEQMKQHIGAGDIFQVVPSRRFRLPCHDVLAAYRELKRSNPSPYMFLMRAADFSLFGASPESALKYEQHSNQVELYPIAGTRPRGKHQDGSIDADLDSRLELDLRLDQKELAEHLMLVDLSRNDLARIAQPGSRYVADLLKVDRYSHVMHLVSRVVAQLQPDLDALHAYRACMNMGTLVGAPKISAASLIRAVEQQRRGSYGGAVGYLSGNGDMDTCIVIRSAFVKGQTAYVQAGAGVVYDSQAAAECDETENKARAVIQAIQQANQRSQGAGR</sequence>
<dbReference type="Gene3D" id="3.60.120.10">
    <property type="entry name" value="Anthranilate synthase"/>
    <property type="match status" value="1"/>
</dbReference>
<feature type="binding site" evidence="7">
    <location>
        <position position="465"/>
    </location>
    <ligand>
        <name>chorismate</name>
        <dbReference type="ChEBI" id="CHEBI:29748"/>
    </ligand>
</feature>
<organism evidence="11 12">
    <name type="scientific">Idiomarina xiamenensis 10-D-4</name>
    <dbReference type="NCBI Taxonomy" id="740709"/>
    <lineage>
        <taxon>Bacteria</taxon>
        <taxon>Pseudomonadati</taxon>
        <taxon>Pseudomonadota</taxon>
        <taxon>Gammaproteobacteria</taxon>
        <taxon>Alteromonadales</taxon>
        <taxon>Idiomarinaceae</taxon>
        <taxon>Idiomarina</taxon>
    </lineage>
</organism>
<dbReference type="AlphaFoldDB" id="K2L336"/>
<dbReference type="PANTHER" id="PTHR11236:SF49">
    <property type="entry name" value="ANTHRANILATE SYNTHASE COMPONENT 1"/>
    <property type="match status" value="1"/>
</dbReference>
<comment type="pathway">
    <text evidence="6">Amino-acid biosynthesis; L-tryptophan biosynthesis; L-tryptophan from chorismate: step 1/5.</text>
</comment>
<evidence type="ECO:0000256" key="7">
    <source>
        <dbReference type="PIRSR" id="PIRSR001373-1"/>
    </source>
</evidence>
<feature type="domain" description="Anthranilate synthase component I N-terminal" evidence="10">
    <location>
        <begin position="22"/>
        <end position="200"/>
    </location>
</feature>
<dbReference type="Pfam" id="PF00425">
    <property type="entry name" value="Chorismate_bind"/>
    <property type="match status" value="1"/>
</dbReference>